<keyword evidence="2" id="KW-1185">Reference proteome</keyword>
<comment type="caution">
    <text evidence="1">The sequence shown here is derived from an EMBL/GenBank/DDBJ whole genome shotgun (WGS) entry which is preliminary data.</text>
</comment>
<organism evidence="1 2">
    <name type="scientific">Asaia bogorensis NBRC 16594</name>
    <dbReference type="NCBI Taxonomy" id="1231624"/>
    <lineage>
        <taxon>Bacteria</taxon>
        <taxon>Pseudomonadati</taxon>
        <taxon>Pseudomonadota</taxon>
        <taxon>Alphaproteobacteria</taxon>
        <taxon>Acetobacterales</taxon>
        <taxon>Acetobacteraceae</taxon>
        <taxon>Asaia</taxon>
    </lineage>
</organism>
<accession>A0AAN4U387</accession>
<dbReference type="GeneID" id="78227875"/>
<dbReference type="AlphaFoldDB" id="A0AAN4U387"/>
<dbReference type="EMBL" id="BJVS01000007">
    <property type="protein sequence ID" value="GEL54464.1"/>
    <property type="molecule type" value="Genomic_DNA"/>
</dbReference>
<protein>
    <submittedName>
        <fullName evidence="1">Uncharacterized protein</fullName>
    </submittedName>
</protein>
<dbReference type="RefSeq" id="WP_146926657.1">
    <property type="nucleotide sequence ID" value="NZ_AP014690.1"/>
</dbReference>
<reference evidence="1 2" key="1">
    <citation type="submission" date="2019-07" db="EMBL/GenBank/DDBJ databases">
        <title>Whole genome shotgun sequence of Asaia bogorensis NBRC 16594.</title>
        <authorList>
            <person name="Hosoyama A."/>
            <person name="Uohara A."/>
            <person name="Ohji S."/>
            <person name="Ichikawa N."/>
        </authorList>
    </citation>
    <scope>NUCLEOTIDE SEQUENCE [LARGE SCALE GENOMIC DNA]</scope>
    <source>
        <strain evidence="1 2">NBRC 16594</strain>
    </source>
</reference>
<proteinExistence type="predicted"/>
<evidence type="ECO:0000313" key="2">
    <source>
        <dbReference type="Proteomes" id="UP000321287"/>
    </source>
</evidence>
<name>A0AAN4U387_9PROT</name>
<sequence length="161" mass="18833">MPIGCPEIYKYLNSNEDGKKVRLKNISAVLHKYIISGGDLVGLFGRIFSYCRKELNTRLESISFTDEVPKFISETEFPKKEDYKEISGYYDDKYFSCEDSGDQDMDSIYFSFSRFSSALDYFYRDFSVENIEEAIYEIIMSTENPKYTLKNIEYNLNSLIS</sequence>
<dbReference type="Proteomes" id="UP000321287">
    <property type="component" value="Unassembled WGS sequence"/>
</dbReference>
<evidence type="ECO:0000313" key="1">
    <source>
        <dbReference type="EMBL" id="GEL54464.1"/>
    </source>
</evidence>
<gene>
    <name evidence="1" type="ORF">ABO01nite_24710</name>
</gene>